<feature type="domain" description="Ionotropic glutamate receptor C-terminal" evidence="16">
    <location>
        <begin position="1239"/>
        <end position="1525"/>
    </location>
</feature>
<dbReference type="PANTHER" id="PTHR34836:SF1">
    <property type="entry name" value="OS09G0428600 PROTEIN"/>
    <property type="match status" value="1"/>
</dbReference>
<evidence type="ECO:0000256" key="1">
    <source>
        <dbReference type="ARBA" id="ARBA00004141"/>
    </source>
</evidence>
<keyword evidence="3" id="KW-0813">Transport</keyword>
<feature type="transmembrane region" description="Helical" evidence="14">
    <location>
        <begin position="1337"/>
        <end position="1355"/>
    </location>
</feature>
<feature type="transmembrane region" description="Helical" evidence="14">
    <location>
        <begin position="521"/>
        <end position="543"/>
    </location>
</feature>
<feature type="domain" description="Solute-binding protein family 3/N-terminal" evidence="15">
    <location>
        <begin position="1239"/>
        <end position="1526"/>
    </location>
</feature>
<dbReference type="SMART" id="SM00079">
    <property type="entry name" value="PBPe"/>
    <property type="match status" value="2"/>
</dbReference>
<keyword evidence="6" id="KW-0406">Ion transport</keyword>
<dbReference type="InterPro" id="IPR019594">
    <property type="entry name" value="Glu/Gly-bd"/>
</dbReference>
<feature type="region of interest" description="Disordered" evidence="13">
    <location>
        <begin position="811"/>
        <end position="845"/>
    </location>
</feature>
<feature type="compositionally biased region" description="Polar residues" evidence="13">
    <location>
        <begin position="830"/>
        <end position="845"/>
    </location>
</feature>
<protein>
    <submittedName>
        <fullName evidence="17">Glutamate receptor 2.2</fullName>
    </submittedName>
</protein>
<comment type="subcellular location">
    <subcellularLocation>
        <location evidence="1">Membrane</location>
        <topology evidence="1">Multi-pass membrane protein</topology>
    </subcellularLocation>
</comment>
<dbReference type="CDD" id="cd13686">
    <property type="entry name" value="GluR_Plant"/>
    <property type="match status" value="2"/>
</dbReference>
<keyword evidence="10" id="KW-1071">Ligand-gated ion channel</keyword>
<evidence type="ECO:0000256" key="8">
    <source>
        <dbReference type="ARBA" id="ARBA00023170"/>
    </source>
</evidence>
<evidence type="ECO:0000256" key="5">
    <source>
        <dbReference type="ARBA" id="ARBA00022989"/>
    </source>
</evidence>
<keyword evidence="11" id="KW-0407">Ion channel</keyword>
<dbReference type="GO" id="GO:0016020">
    <property type="term" value="C:membrane"/>
    <property type="evidence" value="ECO:0007669"/>
    <property type="project" value="UniProtKB-SubCell"/>
</dbReference>
<comment type="function">
    <text evidence="12">Glutamate-gated receptor that probably acts as a non-selective cation channel. May be involved in light-signal transduction and calcium homeostasis via the regulation of calcium influx into cells.</text>
</comment>
<dbReference type="GO" id="GO:0004930">
    <property type="term" value="F:G protein-coupled receptor activity"/>
    <property type="evidence" value="ECO:0007669"/>
    <property type="project" value="InterPro"/>
</dbReference>
<dbReference type="Pfam" id="PF01094">
    <property type="entry name" value="ANF_receptor"/>
    <property type="match status" value="2"/>
</dbReference>
<feature type="transmembrane region" description="Helical" evidence="14">
    <location>
        <begin position="757"/>
        <end position="778"/>
    </location>
</feature>
<dbReference type="InterPro" id="IPR015683">
    <property type="entry name" value="Ionotropic_Glu_rcpt"/>
</dbReference>
<dbReference type="FunFam" id="3.40.190.10:FF:000103">
    <property type="entry name" value="Glutamate receptor"/>
    <property type="match status" value="2"/>
</dbReference>
<evidence type="ECO:0000256" key="9">
    <source>
        <dbReference type="ARBA" id="ARBA00023180"/>
    </source>
</evidence>
<feature type="compositionally biased region" description="Low complexity" evidence="13">
    <location>
        <begin position="814"/>
        <end position="829"/>
    </location>
</feature>
<feature type="transmembrane region" description="Helical" evidence="14">
    <location>
        <begin position="585"/>
        <end position="610"/>
    </location>
</feature>
<feature type="transmembrane region" description="Helical" evidence="14">
    <location>
        <begin position="1367"/>
        <end position="1386"/>
    </location>
</feature>
<evidence type="ECO:0000256" key="12">
    <source>
        <dbReference type="ARBA" id="ARBA00049638"/>
    </source>
</evidence>
<evidence type="ECO:0000313" key="18">
    <source>
        <dbReference type="Proteomes" id="UP000554482"/>
    </source>
</evidence>
<dbReference type="OrthoDB" id="5984008at2759"/>
<keyword evidence="8 17" id="KW-0675">Receptor</keyword>
<dbReference type="InterPro" id="IPR028082">
    <property type="entry name" value="Peripla_BP_I"/>
</dbReference>
<keyword evidence="18" id="KW-1185">Reference proteome</keyword>
<dbReference type="InterPro" id="IPR001638">
    <property type="entry name" value="Solute-binding_3/MltF_N"/>
</dbReference>
<evidence type="ECO:0000256" key="3">
    <source>
        <dbReference type="ARBA" id="ARBA00022448"/>
    </source>
</evidence>
<evidence type="ECO:0000256" key="11">
    <source>
        <dbReference type="ARBA" id="ARBA00023303"/>
    </source>
</evidence>
<reference evidence="17 18" key="1">
    <citation type="submission" date="2020-06" db="EMBL/GenBank/DDBJ databases">
        <title>Transcriptomic and genomic resources for Thalictrum thalictroides and T. hernandezii: Facilitating candidate gene discovery in an emerging model plant lineage.</title>
        <authorList>
            <person name="Arias T."/>
            <person name="Riano-Pachon D.M."/>
            <person name="Di Stilio V.S."/>
        </authorList>
    </citation>
    <scope>NUCLEOTIDE SEQUENCE [LARGE SCALE GENOMIC DNA]</scope>
    <source>
        <strain evidence="18">cv. WT478/WT964</strain>
        <tissue evidence="17">Leaves</tissue>
    </source>
</reference>
<dbReference type="SUPFAM" id="SSF53850">
    <property type="entry name" value="Periplasmic binding protein-like II"/>
    <property type="match status" value="2"/>
</dbReference>
<evidence type="ECO:0000256" key="14">
    <source>
        <dbReference type="SAM" id="Phobius"/>
    </source>
</evidence>
<name>A0A7J6WDU5_THATH</name>
<dbReference type="SUPFAM" id="SSF53822">
    <property type="entry name" value="Periplasmic binding protein-like I"/>
    <property type="match status" value="2"/>
</dbReference>
<dbReference type="Gene3D" id="3.40.190.10">
    <property type="entry name" value="Periplasmic binding protein-like II"/>
    <property type="match status" value="4"/>
</dbReference>
<dbReference type="InterPro" id="IPR000337">
    <property type="entry name" value="GPCR_3"/>
</dbReference>
<proteinExistence type="predicted"/>
<evidence type="ECO:0000256" key="10">
    <source>
        <dbReference type="ARBA" id="ARBA00023286"/>
    </source>
</evidence>
<dbReference type="CDD" id="cd19990">
    <property type="entry name" value="PBP1_GABAb_receptor_plant"/>
    <property type="match status" value="2"/>
</dbReference>
<dbReference type="GO" id="GO:0015276">
    <property type="term" value="F:ligand-gated monoatomic ion channel activity"/>
    <property type="evidence" value="ECO:0007669"/>
    <property type="project" value="InterPro"/>
</dbReference>
<dbReference type="FunFam" id="3.40.50.2300:FF:000188">
    <property type="entry name" value="Glutamate receptor"/>
    <property type="match status" value="1"/>
</dbReference>
<comment type="subunit">
    <text evidence="2">May form heteromers.</text>
</comment>
<dbReference type="InterPro" id="IPR001320">
    <property type="entry name" value="Iontro_rcpt_C"/>
</dbReference>
<evidence type="ECO:0000259" key="16">
    <source>
        <dbReference type="SMART" id="SM00079"/>
    </source>
</evidence>
<dbReference type="EMBL" id="JABWDY010017076">
    <property type="protein sequence ID" value="KAF5195604.1"/>
    <property type="molecule type" value="Genomic_DNA"/>
</dbReference>
<dbReference type="Pfam" id="PF10613">
    <property type="entry name" value="Lig_chan-Glu_bd"/>
    <property type="match status" value="1"/>
</dbReference>
<dbReference type="Gene3D" id="3.40.50.2300">
    <property type="match status" value="5"/>
</dbReference>
<evidence type="ECO:0000313" key="17">
    <source>
        <dbReference type="EMBL" id="KAF5195604.1"/>
    </source>
</evidence>
<sequence length="1619" mass="180943">MCNTCIALAVQDFYGINAHYSTRLVLHTRDSKGLVVGAVYAAVDLLKNVGVQAIVGPQQSAQAKIVADIGSKAQVPVISFSATSLSISRRDMPYFLRMTQNDGYQLQAIASIIVAYEWKEVVLIHEETDYGNGIIPYMIDLFEAVNVCVPYICAIPSNANEDQIYAELKKLLALRTRVFIVHMASKLGSLFFVKVEEVGLMNEGNAWIITEGMTSILSSMNFSVIDAMRGVLGIKPYIPRSKEFENFRVRVIKNIIQEDGTLGDVNIFCLQAHDTIWALAMAAERVATSHNFQQSKTYNNLTDLAELGISEIGPRLLKETIDSKFEGRSGEIRLVDGQMQPVVFQIINVVSPGEREIGFWIPTVGISKRPYVTSENNLQPVIWPGESLIKPPGSMHPENGKRLKIGYAVKDSWNAFVQVNVNHTSGETIVTGHCISVFKAVMEAIPYALPYDFVPFLEANGENVDGYNDVIHQDFLQNYDAVVGDITITANRSESADFSFPYTSGGVAMIIPTKYDKRSNLILILSPYLSDVLALHFVLFIILKSTMRTSGVGYAQQIAKISKIPWMLLSAIIAPFNQMKGVKRIFTLLTIVAVYLVMVQLVFINTLQLITLDVKDLLKSGDLVGHRRNPFVEIALKQMNFQHSQLRVYSSPEAYGLALEQGSVAAVFDELPYIKVLLEKYCGKYRRVGPIYKTKGFGFVFPKGSPLVPDVSRAISSVVEVEGEKIEHIQSTWLGRERTCPDPPKTISSNTISLEKFSGLFVICSMFIIFSLVLYLLAHGQRESQHMLWSRLGYIFEFHVDSTLHLQEEQLIPSSSPGEQPSSSGTQSTDETSSPGKQQPVAQTSTLTAPSPFHIGVILDLETWNGKMSHTCISMAVQDFYTLNDHYKTRLVLHTRDSKDVVSAVSAAVNLLKDVKVQAIVGPQKSAQVQTVADLGNRTQAPVVSFSATSPSLSRNQMPYFIRMARSDAYQLEAIASVVQAFHWKEVVVIYEETDYGNGIIPCMNDLFESYNIRVPYKSVIPSKAVEDQILKELHKLLAMQTRVFIVHISYSLAPLFFQKVNEVGLMGEGIKPYIPRSRELDKFRVKLITKTIQESEKLEDLNVFCLHAYDTIWALAMAAERVGMNHSLREPNKSNNLADFAKVGISDVGPRLLKEILKSKFSGLSGVIRLDDGQLQPLVFQIINVVGHGEREIGFWIPAVGISQIPDVTTTTTKLYKSLRPIIWPGESTTVPKGSMKKLKIGYPVKNYFREFVKAELNFSSNGTLVTGYCIDVFKAVMEAIPYDIPYDFVPFEKGNSENESSYNHLVRQFHLQKYDAVVGDITVTSNRSLSVDFSFPYTTGGVEMLYVCGSIIAAAKDKKVSKFRVLIFVTTIVILLGLTMHVFAKVLLDDNPEFTIMGAKDFVKSGDFVGYQKGSYVKAVLKQLKFDESQLKAYNSPEEYDEALSKGSQNGGVAAIFDEIPYIKLFLNKYCGKYRTVGPIYKMEGFGFVFQKGSSLVLDINRALLSVLEGEKIAQIETRWLGSGKTCPTPPEHISSNIISLDKIWKLFIILYILFMLARINRQSDHPFWQLLRYFFEIDRGQLTKCEPVVADTSNGQMSPQVDTFVQRLWKTVDDIE</sequence>
<dbReference type="PRINTS" id="PR00248">
    <property type="entry name" value="GPCRMGR"/>
</dbReference>
<dbReference type="SMART" id="SM00062">
    <property type="entry name" value="PBPb"/>
    <property type="match status" value="1"/>
</dbReference>
<evidence type="ECO:0000256" key="13">
    <source>
        <dbReference type="SAM" id="MobiDB-lite"/>
    </source>
</evidence>
<dbReference type="InterPro" id="IPR001828">
    <property type="entry name" value="ANF_lig-bd_rcpt"/>
</dbReference>
<dbReference type="FunFam" id="3.40.190.10:FF:000217">
    <property type="entry name" value="Glutamate receptor"/>
    <property type="match status" value="1"/>
</dbReference>
<keyword evidence="9" id="KW-0325">Glycoprotein</keyword>
<organism evidence="17 18">
    <name type="scientific">Thalictrum thalictroides</name>
    <name type="common">Rue-anemone</name>
    <name type="synonym">Anemone thalictroides</name>
    <dbReference type="NCBI Taxonomy" id="46969"/>
    <lineage>
        <taxon>Eukaryota</taxon>
        <taxon>Viridiplantae</taxon>
        <taxon>Streptophyta</taxon>
        <taxon>Embryophyta</taxon>
        <taxon>Tracheophyta</taxon>
        <taxon>Spermatophyta</taxon>
        <taxon>Magnoliopsida</taxon>
        <taxon>Ranunculales</taxon>
        <taxon>Ranunculaceae</taxon>
        <taxon>Thalictroideae</taxon>
        <taxon>Thalictrum</taxon>
    </lineage>
</organism>
<dbReference type="Proteomes" id="UP000554482">
    <property type="component" value="Unassembled WGS sequence"/>
</dbReference>
<evidence type="ECO:0000259" key="15">
    <source>
        <dbReference type="SMART" id="SM00062"/>
    </source>
</evidence>
<keyword evidence="4 14" id="KW-0812">Transmembrane</keyword>
<accession>A0A7J6WDU5</accession>
<feature type="domain" description="Ionotropic glutamate receptor C-terminal" evidence="16">
    <location>
        <begin position="404"/>
        <end position="736"/>
    </location>
</feature>
<evidence type="ECO:0000256" key="7">
    <source>
        <dbReference type="ARBA" id="ARBA00023136"/>
    </source>
</evidence>
<keyword evidence="7 14" id="KW-0472">Membrane</keyword>
<dbReference type="InterPro" id="IPR044440">
    <property type="entry name" value="GABAb_receptor_plant_PBP1"/>
</dbReference>
<evidence type="ECO:0000256" key="2">
    <source>
        <dbReference type="ARBA" id="ARBA00011095"/>
    </source>
</evidence>
<evidence type="ECO:0000256" key="4">
    <source>
        <dbReference type="ARBA" id="ARBA00022692"/>
    </source>
</evidence>
<comment type="caution">
    <text evidence="17">The sequence shown here is derived from an EMBL/GenBank/DDBJ whole genome shotgun (WGS) entry which is preliminary data.</text>
</comment>
<dbReference type="PANTHER" id="PTHR34836">
    <property type="entry name" value="OS06G0188250 PROTEIN"/>
    <property type="match status" value="1"/>
</dbReference>
<keyword evidence="5 14" id="KW-1133">Transmembrane helix</keyword>
<evidence type="ECO:0000256" key="6">
    <source>
        <dbReference type="ARBA" id="ARBA00023065"/>
    </source>
</evidence>
<gene>
    <name evidence="17" type="ORF">FRX31_014811</name>
</gene>